<sequence length="202" mass="22309">MPRIPGVPTKAASRFTRLAYRFARKKFGAVPEPVTVSAHHPGLMWTEAVHELMIERAAKKLPPNVRDLAVYRTAVQLGCSWCVDFGTMLIKHQGLDIERLKHIDEYATSELFTGEERLALAYADAMTESPVRVTDEQVAELETVFGRQGLLELTYMIAVENMRGRMNSALEITDQGFTSGDACLIPVPADGSRDSLSGLAQS</sequence>
<comment type="caution">
    <text evidence="2">The sequence shown here is derived from an EMBL/GenBank/DDBJ whole genome shotgun (WGS) entry which is preliminary data.</text>
</comment>
<name>A0ABN2QEX9_9PSEU</name>
<proteinExistence type="predicted"/>
<dbReference type="EMBL" id="BAAANN010000006">
    <property type="protein sequence ID" value="GAA1951004.1"/>
    <property type="molecule type" value="Genomic_DNA"/>
</dbReference>
<dbReference type="PANTHER" id="PTHR34846:SF10">
    <property type="entry name" value="CYTOPLASMIC PROTEIN"/>
    <property type="match status" value="1"/>
</dbReference>
<reference evidence="2 3" key="1">
    <citation type="journal article" date="2019" name="Int. J. Syst. Evol. Microbiol.">
        <title>The Global Catalogue of Microorganisms (GCM) 10K type strain sequencing project: providing services to taxonomists for standard genome sequencing and annotation.</title>
        <authorList>
            <consortium name="The Broad Institute Genomics Platform"/>
            <consortium name="The Broad Institute Genome Sequencing Center for Infectious Disease"/>
            <person name="Wu L."/>
            <person name="Ma J."/>
        </authorList>
    </citation>
    <scope>NUCLEOTIDE SEQUENCE [LARGE SCALE GENOMIC DNA]</scope>
    <source>
        <strain evidence="2 3">JCM 14545</strain>
    </source>
</reference>
<dbReference type="Proteomes" id="UP001501116">
    <property type="component" value="Unassembled WGS sequence"/>
</dbReference>
<evidence type="ECO:0000313" key="3">
    <source>
        <dbReference type="Proteomes" id="UP001501116"/>
    </source>
</evidence>
<evidence type="ECO:0000313" key="2">
    <source>
        <dbReference type="EMBL" id="GAA1951004.1"/>
    </source>
</evidence>
<protein>
    <submittedName>
        <fullName evidence="2">Carboxymuconolactone decarboxylase family protein</fullName>
    </submittedName>
</protein>
<evidence type="ECO:0000259" key="1">
    <source>
        <dbReference type="Pfam" id="PF02627"/>
    </source>
</evidence>
<dbReference type="Gene3D" id="1.20.1290.10">
    <property type="entry name" value="AhpD-like"/>
    <property type="match status" value="1"/>
</dbReference>
<organism evidence="2 3">
    <name type="scientific">Amycolatopsis minnesotensis</name>
    <dbReference type="NCBI Taxonomy" id="337894"/>
    <lineage>
        <taxon>Bacteria</taxon>
        <taxon>Bacillati</taxon>
        <taxon>Actinomycetota</taxon>
        <taxon>Actinomycetes</taxon>
        <taxon>Pseudonocardiales</taxon>
        <taxon>Pseudonocardiaceae</taxon>
        <taxon>Amycolatopsis</taxon>
    </lineage>
</organism>
<dbReference type="InterPro" id="IPR003779">
    <property type="entry name" value="CMD-like"/>
</dbReference>
<dbReference type="PANTHER" id="PTHR34846">
    <property type="entry name" value="4-CARBOXYMUCONOLACTONE DECARBOXYLASE FAMILY PROTEIN (AFU_ORTHOLOGUE AFUA_6G11590)"/>
    <property type="match status" value="1"/>
</dbReference>
<gene>
    <name evidence="2" type="ORF">GCM10009754_19740</name>
</gene>
<accession>A0ABN2QEX9</accession>
<dbReference type="RefSeq" id="WP_344415889.1">
    <property type="nucleotide sequence ID" value="NZ_BAAANN010000006.1"/>
</dbReference>
<dbReference type="SUPFAM" id="SSF69118">
    <property type="entry name" value="AhpD-like"/>
    <property type="match status" value="1"/>
</dbReference>
<dbReference type="InterPro" id="IPR029032">
    <property type="entry name" value="AhpD-like"/>
</dbReference>
<keyword evidence="3" id="KW-1185">Reference proteome</keyword>
<feature type="domain" description="Carboxymuconolactone decarboxylase-like" evidence="1">
    <location>
        <begin position="55"/>
        <end position="124"/>
    </location>
</feature>
<dbReference type="Pfam" id="PF02627">
    <property type="entry name" value="CMD"/>
    <property type="match status" value="1"/>
</dbReference>